<name>A0A8J6DWV1_GALPY</name>
<dbReference type="SUPFAM" id="SSF54403">
    <property type="entry name" value="Cystatin/monellin"/>
    <property type="match status" value="1"/>
</dbReference>
<proteinExistence type="inferred from homology"/>
<keyword evidence="1" id="KW-0646">Protease inhibitor</keyword>
<accession>A0A8J6DWV1</accession>
<dbReference type="GO" id="GO:0008191">
    <property type="term" value="F:metalloendopeptidase inhibitor activity"/>
    <property type="evidence" value="ECO:0007669"/>
    <property type="project" value="UniProtKB-UniRule"/>
</dbReference>
<feature type="non-terminal residue" evidence="3">
    <location>
        <position position="79"/>
    </location>
</feature>
<evidence type="ECO:0000256" key="1">
    <source>
        <dbReference type="PROSITE-ProRule" id="PRU01377"/>
    </source>
</evidence>
<dbReference type="PROSITE" id="PS52033">
    <property type="entry name" value="CYSTATIN_LXN"/>
    <property type="match status" value="1"/>
</dbReference>
<organism evidence="3 4">
    <name type="scientific">Galemys pyrenaicus</name>
    <name type="common">Iberian desman</name>
    <name type="synonym">Pyrenean desman</name>
    <dbReference type="NCBI Taxonomy" id="202257"/>
    <lineage>
        <taxon>Eukaryota</taxon>
        <taxon>Metazoa</taxon>
        <taxon>Chordata</taxon>
        <taxon>Craniata</taxon>
        <taxon>Vertebrata</taxon>
        <taxon>Euteleostomi</taxon>
        <taxon>Mammalia</taxon>
        <taxon>Eutheria</taxon>
        <taxon>Laurasiatheria</taxon>
        <taxon>Eulipotyphla</taxon>
        <taxon>Talpidae</taxon>
        <taxon>Galemys</taxon>
    </lineage>
</organism>
<dbReference type="InterPro" id="IPR049897">
    <property type="entry name" value="CYSTATIN_LXN"/>
</dbReference>
<dbReference type="Pfam" id="PF06907">
    <property type="entry name" value="LXN"/>
    <property type="match status" value="1"/>
</dbReference>
<dbReference type="Proteomes" id="UP000700334">
    <property type="component" value="Unassembled WGS sequence"/>
</dbReference>
<feature type="non-terminal residue" evidence="3">
    <location>
        <position position="1"/>
    </location>
</feature>
<dbReference type="InterPro" id="IPR046350">
    <property type="entry name" value="Cystatin_sf"/>
</dbReference>
<dbReference type="OrthoDB" id="8898327at2759"/>
<reference evidence="3" key="1">
    <citation type="journal article" date="2021" name="Evol. Appl.">
        <title>The genome of the Pyrenean desman and the effects of bottlenecks and inbreeding on the genomic landscape of an endangered species.</title>
        <authorList>
            <person name="Escoda L."/>
            <person name="Castresana J."/>
        </authorList>
    </citation>
    <scope>NUCLEOTIDE SEQUENCE</scope>
    <source>
        <strain evidence="3">IBE-C5619</strain>
    </source>
</reference>
<gene>
    <name evidence="3" type="ORF">J0S82_012241</name>
</gene>
<evidence type="ECO:0000313" key="4">
    <source>
        <dbReference type="Proteomes" id="UP000700334"/>
    </source>
</evidence>
<evidence type="ECO:0000259" key="2">
    <source>
        <dbReference type="PROSITE" id="PS52033"/>
    </source>
</evidence>
<feature type="domain" description="Cystatin LXN-type" evidence="2">
    <location>
        <begin position="53"/>
        <end position="79"/>
    </location>
</feature>
<protein>
    <submittedName>
        <fullName evidence="3">Latexin</fullName>
    </submittedName>
</protein>
<dbReference type="EMBL" id="JAGFMF010011406">
    <property type="protein sequence ID" value="KAG8523629.1"/>
    <property type="molecule type" value="Genomic_DNA"/>
</dbReference>
<evidence type="ECO:0000313" key="3">
    <source>
        <dbReference type="EMBL" id="KAG8523629.1"/>
    </source>
</evidence>
<comment type="similarity">
    <text evidence="1">Belongs to the protease inhibitor I47 (latexin) family.</text>
</comment>
<dbReference type="AlphaFoldDB" id="A0A8J6DWV1"/>
<dbReference type="Gene3D" id="3.10.450.10">
    <property type="match status" value="1"/>
</dbReference>
<sequence length="79" mass="9326">IVKQENKWNIPGKVYCRKRTGKLLEFSVEEIIQKLTIKNMFYQRLMSIKKTLEEQNISDSLKNVSPEIRPFPNLAWVAC</sequence>
<comment type="caution">
    <text evidence="3">The sequence shown here is derived from an EMBL/GenBank/DDBJ whole genome shotgun (WGS) entry which is preliminary data.</text>
</comment>
<keyword evidence="4" id="KW-1185">Reference proteome</keyword>